<dbReference type="EMBL" id="JAICBX010000002">
    <property type="protein sequence ID" value="MBW8637593.1"/>
    <property type="molecule type" value="Genomic_DNA"/>
</dbReference>
<dbReference type="RefSeq" id="WP_220228284.1">
    <property type="nucleotide sequence ID" value="NZ_JAICBX010000002.1"/>
</dbReference>
<evidence type="ECO:0000259" key="4">
    <source>
        <dbReference type="PROSITE" id="PS50977"/>
    </source>
</evidence>
<evidence type="ECO:0000256" key="2">
    <source>
        <dbReference type="PROSITE-ProRule" id="PRU00335"/>
    </source>
</evidence>
<dbReference type="Gene3D" id="1.10.357.10">
    <property type="entry name" value="Tetracycline Repressor, domain 2"/>
    <property type="match status" value="1"/>
</dbReference>
<dbReference type="GO" id="GO:0000976">
    <property type="term" value="F:transcription cis-regulatory region binding"/>
    <property type="evidence" value="ECO:0007669"/>
    <property type="project" value="TreeGrafter"/>
</dbReference>
<dbReference type="Pfam" id="PF17939">
    <property type="entry name" value="TetR_C_30"/>
    <property type="match status" value="1"/>
</dbReference>
<keyword evidence="1 2" id="KW-0238">DNA-binding</keyword>
<dbReference type="PROSITE" id="PS50977">
    <property type="entry name" value="HTH_TETR_2"/>
    <property type="match status" value="1"/>
</dbReference>
<organism evidence="5 6">
    <name type="scientific">Flavimaribacter sediminis</name>
    <dbReference type="NCBI Taxonomy" id="2865987"/>
    <lineage>
        <taxon>Bacteria</taxon>
        <taxon>Pseudomonadati</taxon>
        <taxon>Pseudomonadota</taxon>
        <taxon>Alphaproteobacteria</taxon>
        <taxon>Hyphomicrobiales</taxon>
        <taxon>Rhizobiaceae</taxon>
        <taxon>Flavimaribacter</taxon>
    </lineage>
</organism>
<dbReference type="Pfam" id="PF00440">
    <property type="entry name" value="TetR_N"/>
    <property type="match status" value="1"/>
</dbReference>
<dbReference type="GO" id="GO:0003700">
    <property type="term" value="F:DNA-binding transcription factor activity"/>
    <property type="evidence" value="ECO:0007669"/>
    <property type="project" value="TreeGrafter"/>
</dbReference>
<keyword evidence="6" id="KW-1185">Reference proteome</keyword>
<proteinExistence type="predicted"/>
<reference evidence="5" key="1">
    <citation type="submission" date="2021-08" db="EMBL/GenBank/DDBJ databases">
        <title>Hoeflea bacterium WL0058 sp. nov., isolated from the sediment.</title>
        <authorList>
            <person name="Wang L."/>
            <person name="Zhang D."/>
        </authorList>
    </citation>
    <scope>NUCLEOTIDE SEQUENCE</scope>
    <source>
        <strain evidence="5">WL0058</strain>
    </source>
</reference>
<dbReference type="InterPro" id="IPR009057">
    <property type="entry name" value="Homeodomain-like_sf"/>
</dbReference>
<dbReference type="PANTHER" id="PTHR30055:SF235">
    <property type="entry name" value="TRANSCRIPTIONAL REGULATORY PROTEIN"/>
    <property type="match status" value="1"/>
</dbReference>
<feature type="region of interest" description="Disordered" evidence="3">
    <location>
        <begin position="1"/>
        <end position="25"/>
    </location>
</feature>
<sequence length="227" mass="25257">MSEKAKATTSPGRRRSTQKPGADNTRDKILDAAEVLFGERTFDTVSLRDITRKADVTLALASYHFGTKEKLFAEVVGRRADILCTMRRERLKALEEDGNLSTKTILDAFMHPLFEQMIKGSEGWQSYLLILAQLGQSNRWIDLLHENFDETAALFLDQLRIQLPGVAEPVLIRGFSLSLVAMLQTLSKNRRVDAITSGTVSADQLDDAYPVLLTFVVKGLEGLSDLA</sequence>
<dbReference type="AlphaFoldDB" id="A0AAE2ZJB6"/>
<dbReference type="InterPro" id="IPR041586">
    <property type="entry name" value="PsrA_TetR_C"/>
</dbReference>
<feature type="DNA-binding region" description="H-T-H motif" evidence="2">
    <location>
        <begin position="46"/>
        <end position="65"/>
    </location>
</feature>
<accession>A0AAE2ZJB6</accession>
<evidence type="ECO:0000256" key="3">
    <source>
        <dbReference type="SAM" id="MobiDB-lite"/>
    </source>
</evidence>
<dbReference type="InterPro" id="IPR050109">
    <property type="entry name" value="HTH-type_TetR-like_transc_reg"/>
</dbReference>
<evidence type="ECO:0000313" key="6">
    <source>
        <dbReference type="Proteomes" id="UP001196509"/>
    </source>
</evidence>
<dbReference type="SUPFAM" id="SSF46689">
    <property type="entry name" value="Homeodomain-like"/>
    <property type="match status" value="1"/>
</dbReference>
<gene>
    <name evidence="5" type="ORF">K1W69_10385</name>
</gene>
<dbReference type="SUPFAM" id="SSF48498">
    <property type="entry name" value="Tetracyclin repressor-like, C-terminal domain"/>
    <property type="match status" value="1"/>
</dbReference>
<name>A0AAE2ZJB6_9HYPH</name>
<evidence type="ECO:0000313" key="5">
    <source>
        <dbReference type="EMBL" id="MBW8637593.1"/>
    </source>
</evidence>
<dbReference type="Proteomes" id="UP001196509">
    <property type="component" value="Unassembled WGS sequence"/>
</dbReference>
<dbReference type="PANTHER" id="PTHR30055">
    <property type="entry name" value="HTH-TYPE TRANSCRIPTIONAL REGULATOR RUTR"/>
    <property type="match status" value="1"/>
</dbReference>
<dbReference type="InterPro" id="IPR001647">
    <property type="entry name" value="HTH_TetR"/>
</dbReference>
<dbReference type="PRINTS" id="PR00455">
    <property type="entry name" value="HTHTETR"/>
</dbReference>
<dbReference type="InterPro" id="IPR036271">
    <property type="entry name" value="Tet_transcr_reg_TetR-rel_C_sf"/>
</dbReference>
<protein>
    <submittedName>
        <fullName evidence="5">TetR family transcriptional regulator</fullName>
    </submittedName>
</protein>
<evidence type="ECO:0000256" key="1">
    <source>
        <dbReference type="ARBA" id="ARBA00023125"/>
    </source>
</evidence>
<comment type="caution">
    <text evidence="5">The sequence shown here is derived from an EMBL/GenBank/DDBJ whole genome shotgun (WGS) entry which is preliminary data.</text>
</comment>
<feature type="domain" description="HTH tetR-type" evidence="4">
    <location>
        <begin position="23"/>
        <end position="83"/>
    </location>
</feature>